<dbReference type="InterPro" id="IPR017871">
    <property type="entry name" value="ABC_transporter-like_CS"/>
</dbReference>
<gene>
    <name evidence="9" type="ORF">KQI75_11440</name>
</gene>
<dbReference type="InterPro" id="IPR011527">
    <property type="entry name" value="ABC1_TM_dom"/>
</dbReference>
<keyword evidence="10" id="KW-1185">Reference proteome</keyword>
<dbReference type="SMART" id="SM00382">
    <property type="entry name" value="AAA"/>
    <property type="match status" value="1"/>
</dbReference>
<evidence type="ECO:0000256" key="4">
    <source>
        <dbReference type="ARBA" id="ARBA00023136"/>
    </source>
</evidence>
<feature type="transmembrane region" description="Helical" evidence="5">
    <location>
        <begin position="291"/>
        <end position="313"/>
    </location>
</feature>
<dbReference type="GO" id="GO:0005524">
    <property type="term" value="F:ATP binding"/>
    <property type="evidence" value="ECO:0007669"/>
    <property type="project" value="UniProtKB-KW"/>
</dbReference>
<keyword evidence="9" id="KW-0067">ATP-binding</keyword>
<dbReference type="Proteomes" id="UP000783588">
    <property type="component" value="Unassembled WGS sequence"/>
</dbReference>
<feature type="transmembrane region" description="Helical" evidence="5">
    <location>
        <begin position="195"/>
        <end position="215"/>
    </location>
</feature>
<dbReference type="PROSITE" id="PS50893">
    <property type="entry name" value="ABC_TRANSPORTER_2"/>
    <property type="match status" value="1"/>
</dbReference>
<comment type="subcellular location">
    <subcellularLocation>
        <location evidence="1">Membrane</location>
        <topology evidence="1">Multi-pass membrane protein</topology>
    </subcellularLocation>
</comment>
<evidence type="ECO:0000256" key="5">
    <source>
        <dbReference type="SAM" id="Phobius"/>
    </source>
</evidence>
<dbReference type="Pfam" id="PF00664">
    <property type="entry name" value="ABC_membrane"/>
    <property type="match status" value="1"/>
</dbReference>
<keyword evidence="6" id="KW-0732">Signal</keyword>
<keyword evidence="3 5" id="KW-1133">Transmembrane helix</keyword>
<feature type="domain" description="ABC transmembrane type-1" evidence="8">
    <location>
        <begin position="153"/>
        <end position="434"/>
    </location>
</feature>
<reference evidence="9 10" key="1">
    <citation type="submission" date="2021-06" db="EMBL/GenBank/DDBJ databases">
        <authorList>
            <person name="Sun Q."/>
            <person name="Li D."/>
        </authorList>
    </citation>
    <scope>NUCLEOTIDE SEQUENCE [LARGE SCALE GENOMIC DNA]</scope>
    <source>
        <strain evidence="9 10">MSJd-7</strain>
    </source>
</reference>
<dbReference type="PROSITE" id="PS00211">
    <property type="entry name" value="ABC_TRANSPORTER_1"/>
    <property type="match status" value="1"/>
</dbReference>
<protein>
    <submittedName>
        <fullName evidence="9">ABC transporter ATP-binding protein/permease</fullName>
    </submittedName>
</protein>
<dbReference type="PROSITE" id="PS50929">
    <property type="entry name" value="ABC_TM1F"/>
    <property type="match status" value="1"/>
</dbReference>
<keyword evidence="9" id="KW-0547">Nucleotide-binding</keyword>
<feature type="transmembrane region" description="Helical" evidence="5">
    <location>
        <begin position="412"/>
        <end position="432"/>
    </location>
</feature>
<sequence length="721" mass="78922">MKNIFQFLAKHKLAIFAAICCLVVQAYCDLALPTYTSDVLNVGLQQGGIADGVMDTVRADSLETLELFMTDADTQTVEQAYTQPNVSGVRTLRDDADRETLNNILRKPEATVYQMRSSDKTKGAPEQIKAAVAAGAMTKEQLISQMDEAFSKMGDMTDTFLTEIAVNYVSAEYQAQGIDLNQVRNAYLFAVGGKMLLMAVIMAIAAILVGLIASVTSSKVGRDLRTSIYEKVMQFTDAEMEKFSTASLITRSTNDIQQIQMVSVMLLRMVLYAPIVAIGGIIMVVKTGSSMGWTIVLAVVVMMACIGTLTGIAMPKFKIMQKLVDRLNLVSREMLTGIMPIRAFSREKHEEQRFDEANQNLFQTQLFTNRTMTFMLPVMMFVMNGISVLIVWVGGHNVDAGTMQVGDLTAFITYSMVIVMGFLMLTMISIMLPRAGVAADRIVEVLDTPISLHDPERTKDALLEQPKGYVTFQDVSFTYPDADEPALSHISFTAEPGKTTAIIGSTGCGKSTIVRLIPRFFDVTQGAVRIDGVDVREMSQNKLRSLMGYVPQKGVLFSGTIESNLKYGGENISDADMQQAADIAQATEFIDSKVDRYNSLISQGGTNVSGGQKQRLSIARAIAKHPKIYLFDDSFSALDYKTDLTLRKELSKQTADATVIIVAQRISTILHADNILVLDEGKLVGSGTHEELLASCETYQEIAKSQLSEAELAGVEKGGRA</sequence>
<dbReference type="RefSeq" id="WP_216470930.1">
    <property type="nucleotide sequence ID" value="NZ_JAHLQI010000006.1"/>
</dbReference>
<evidence type="ECO:0000256" key="3">
    <source>
        <dbReference type="ARBA" id="ARBA00022989"/>
    </source>
</evidence>
<name>A0ABS6EU58_9FIRM</name>
<evidence type="ECO:0000256" key="6">
    <source>
        <dbReference type="SAM" id="SignalP"/>
    </source>
</evidence>
<evidence type="ECO:0000256" key="2">
    <source>
        <dbReference type="ARBA" id="ARBA00022692"/>
    </source>
</evidence>
<dbReference type="InterPro" id="IPR003593">
    <property type="entry name" value="AAA+_ATPase"/>
</dbReference>
<dbReference type="CDD" id="cd18548">
    <property type="entry name" value="ABC_6TM_Tm287_like"/>
    <property type="match status" value="1"/>
</dbReference>
<dbReference type="PANTHER" id="PTHR43394:SF1">
    <property type="entry name" value="ATP-BINDING CASSETTE SUB-FAMILY B MEMBER 10, MITOCHONDRIAL"/>
    <property type="match status" value="1"/>
</dbReference>
<feature type="chain" id="PRO_5046937591" evidence="6">
    <location>
        <begin position="27"/>
        <end position="721"/>
    </location>
</feature>
<comment type="caution">
    <text evidence="9">The sequence shown here is derived from an EMBL/GenBank/DDBJ whole genome shotgun (WGS) entry which is preliminary data.</text>
</comment>
<dbReference type="PANTHER" id="PTHR43394">
    <property type="entry name" value="ATP-DEPENDENT PERMEASE MDL1, MITOCHONDRIAL"/>
    <property type="match status" value="1"/>
</dbReference>
<dbReference type="Pfam" id="PF00005">
    <property type="entry name" value="ABC_tran"/>
    <property type="match status" value="1"/>
</dbReference>
<proteinExistence type="predicted"/>
<organism evidence="9 10">
    <name type="scientific">Butyricicoccus intestinisimiae</name>
    <dbReference type="NCBI Taxonomy" id="2841509"/>
    <lineage>
        <taxon>Bacteria</taxon>
        <taxon>Bacillati</taxon>
        <taxon>Bacillota</taxon>
        <taxon>Clostridia</taxon>
        <taxon>Eubacteriales</taxon>
        <taxon>Butyricicoccaceae</taxon>
        <taxon>Butyricicoccus</taxon>
    </lineage>
</organism>
<evidence type="ECO:0000259" key="8">
    <source>
        <dbReference type="PROSITE" id="PS50929"/>
    </source>
</evidence>
<evidence type="ECO:0000259" key="7">
    <source>
        <dbReference type="PROSITE" id="PS50893"/>
    </source>
</evidence>
<keyword evidence="4 5" id="KW-0472">Membrane</keyword>
<feature type="transmembrane region" description="Helical" evidence="5">
    <location>
        <begin position="266"/>
        <end position="285"/>
    </location>
</feature>
<feature type="transmembrane region" description="Helical" evidence="5">
    <location>
        <begin position="374"/>
        <end position="392"/>
    </location>
</feature>
<evidence type="ECO:0000313" key="9">
    <source>
        <dbReference type="EMBL" id="MBU5491221.1"/>
    </source>
</evidence>
<feature type="domain" description="ABC transporter" evidence="7">
    <location>
        <begin position="470"/>
        <end position="705"/>
    </location>
</feature>
<keyword evidence="2 5" id="KW-0812">Transmembrane</keyword>
<dbReference type="InterPro" id="IPR003439">
    <property type="entry name" value="ABC_transporter-like_ATP-bd"/>
</dbReference>
<dbReference type="EMBL" id="JAHLQI010000006">
    <property type="protein sequence ID" value="MBU5491221.1"/>
    <property type="molecule type" value="Genomic_DNA"/>
</dbReference>
<accession>A0ABS6EU58</accession>
<evidence type="ECO:0000313" key="10">
    <source>
        <dbReference type="Proteomes" id="UP000783588"/>
    </source>
</evidence>
<feature type="signal peptide" evidence="6">
    <location>
        <begin position="1"/>
        <end position="26"/>
    </location>
</feature>
<evidence type="ECO:0000256" key="1">
    <source>
        <dbReference type="ARBA" id="ARBA00004141"/>
    </source>
</evidence>
<dbReference type="InterPro" id="IPR039421">
    <property type="entry name" value="Type_1_exporter"/>
</dbReference>